<accession>A0A9X4H3C2</accession>
<evidence type="ECO:0000313" key="2">
    <source>
        <dbReference type="EMBL" id="MDF9409561.1"/>
    </source>
</evidence>
<keyword evidence="1" id="KW-0175">Coiled coil</keyword>
<comment type="caution">
    <text evidence="2">The sequence shown here is derived from an EMBL/GenBank/DDBJ whole genome shotgun (WGS) entry which is preliminary data.</text>
</comment>
<keyword evidence="3" id="KW-1185">Reference proteome</keyword>
<sequence length="274" mass="28901">MDQFFQLQRQIQDLRNEVNSISQVAGQLQRSEANHAAQLQQMSQSENAVTQQLQTIQQLCNRLNQDVNVISSITQQIPQMAGMQTSGQFGAGTFSSQLGTGQFGYYNPTMSSGQYGPSAFGTFGAQFGGGRSDEFARNQQISQMAANRYGLGFAGNDFATNQHISNMANQGMLGSQSNLGMSAYGANTYGGSTFGTGLAQGGYSNTSAGNYAIVPSHPVSNQSLSSQYGVSGFAGSQYTPTLGSFSTSGQMGSGLANQSLMGMSGQNIGQFSNF</sequence>
<feature type="coiled-coil region" evidence="1">
    <location>
        <begin position="4"/>
        <end position="31"/>
    </location>
</feature>
<evidence type="ECO:0000313" key="3">
    <source>
        <dbReference type="Proteomes" id="UP001154312"/>
    </source>
</evidence>
<organism evidence="2 3">
    <name type="scientific">Pelotomaculum isophthalicicum JI</name>
    <dbReference type="NCBI Taxonomy" id="947010"/>
    <lineage>
        <taxon>Bacteria</taxon>
        <taxon>Bacillati</taxon>
        <taxon>Bacillota</taxon>
        <taxon>Clostridia</taxon>
        <taxon>Eubacteriales</taxon>
        <taxon>Desulfotomaculaceae</taxon>
        <taxon>Pelotomaculum</taxon>
    </lineage>
</organism>
<reference evidence="2" key="1">
    <citation type="submission" date="2022-02" db="EMBL/GenBank/DDBJ databases">
        <authorList>
            <person name="Leng L."/>
        </authorList>
    </citation>
    <scope>NUCLEOTIDE SEQUENCE</scope>
    <source>
        <strain evidence="2">JI</strain>
    </source>
</reference>
<dbReference type="Proteomes" id="UP001154312">
    <property type="component" value="Unassembled WGS sequence"/>
</dbReference>
<protein>
    <submittedName>
        <fullName evidence="2">Uncharacterized protein</fullName>
    </submittedName>
</protein>
<proteinExistence type="predicted"/>
<gene>
    <name evidence="2" type="ORF">L7E55_14560</name>
</gene>
<dbReference type="AlphaFoldDB" id="A0A9X4H3C2"/>
<dbReference type="EMBL" id="JAKOAV010000034">
    <property type="protein sequence ID" value="MDF9409561.1"/>
    <property type="molecule type" value="Genomic_DNA"/>
</dbReference>
<evidence type="ECO:0000256" key="1">
    <source>
        <dbReference type="SAM" id="Coils"/>
    </source>
</evidence>
<dbReference type="RefSeq" id="WP_277445045.1">
    <property type="nucleotide sequence ID" value="NZ_JAKOAV010000034.1"/>
</dbReference>
<name>A0A9X4H3C2_9FIRM</name>